<sequence length="561" mass="61180">MHAANVILACSTVVKADIWSELNRTVHGRLHAAAPFSLPCFSTYSGVANTADPVACADIQSHYTSSDFRAQFYNGFMNNQDEICVSNSTDQCILNNANPLDAAAFNNRTCSQGSVSRYYIDIQSVEDVQAAYNFSQKTGIKLSIKNSGHDYLGRSSLQGSLAIWTRNLRGIRRDKEFIPTGCKDIEPIDTISTAAGVNSDETYKFADAENVTFIGGYATTVGVSGGWAQGGGHSVLSPVYGLGIDRTVQFQIVTPDRHLRTANVCQNPDLFWALKGGGGGTFGVVLEVTHRVDPVVPLAVAYIRYTPTAGNIATWLRILVENGLPWAQQGWGGHLVSSNLISVTPLLNLSEAELAMAPAADFARANNGSVVIEMLPSWYAFYTKYIISNQVPVAGARILGTRLLSTVLFATAEGRQKVVDFLNYLVSIGMSPYIPADSPFLFPWRCNSTSATAAWRSSLWEVGFGVNLGWNSTGSQRRTAIQTLQDLDARARELTPDGGGAYMNEASPWTQNWRQDWWGDENYAALLSIKKRYDPLGLLRCWKCVGFEEGDDGFECYAGLG</sequence>
<dbReference type="Gene3D" id="3.30.465.10">
    <property type="match status" value="1"/>
</dbReference>
<accession>A0ABR4PT41</accession>
<dbReference type="PANTHER" id="PTHR13878:SF91">
    <property type="entry name" value="FAD BINDING DOMAIN PROTEIN (AFU_ORTHOLOGUE AFUA_6G12070)-RELATED"/>
    <property type="match status" value="1"/>
</dbReference>
<keyword evidence="5" id="KW-1185">Reference proteome</keyword>
<dbReference type="InterPro" id="IPR050432">
    <property type="entry name" value="FAD-linked_Oxidoreductases_BP"/>
</dbReference>
<reference evidence="4 5" key="1">
    <citation type="submission" date="2024-06" db="EMBL/GenBank/DDBJ databases">
        <title>Complete genome of Phlyctema vagabunda strain 19-DSS-EL-015.</title>
        <authorList>
            <person name="Fiorenzani C."/>
        </authorList>
    </citation>
    <scope>NUCLEOTIDE SEQUENCE [LARGE SCALE GENOMIC DNA]</scope>
    <source>
        <strain evidence="4 5">19-DSS-EL-015</strain>
    </source>
</reference>
<dbReference type="SUPFAM" id="SSF56176">
    <property type="entry name" value="FAD-binding/transporter-associated domain-like"/>
    <property type="match status" value="1"/>
</dbReference>
<dbReference type="Pfam" id="PF08031">
    <property type="entry name" value="BBE"/>
    <property type="match status" value="1"/>
</dbReference>
<dbReference type="InterPro" id="IPR006094">
    <property type="entry name" value="Oxid_FAD_bind_N"/>
</dbReference>
<evidence type="ECO:0000256" key="2">
    <source>
        <dbReference type="ARBA" id="ARBA00023002"/>
    </source>
</evidence>
<protein>
    <submittedName>
        <fullName evidence="4">Isoamyl alcohol</fullName>
    </submittedName>
</protein>
<keyword evidence="2" id="KW-0560">Oxidoreductase</keyword>
<organism evidence="4 5">
    <name type="scientific">Phlyctema vagabunda</name>
    <dbReference type="NCBI Taxonomy" id="108571"/>
    <lineage>
        <taxon>Eukaryota</taxon>
        <taxon>Fungi</taxon>
        <taxon>Dikarya</taxon>
        <taxon>Ascomycota</taxon>
        <taxon>Pezizomycotina</taxon>
        <taxon>Leotiomycetes</taxon>
        <taxon>Helotiales</taxon>
        <taxon>Dermateaceae</taxon>
        <taxon>Phlyctema</taxon>
    </lineage>
</organism>
<proteinExistence type="inferred from homology"/>
<evidence type="ECO:0000313" key="5">
    <source>
        <dbReference type="Proteomes" id="UP001629113"/>
    </source>
</evidence>
<feature type="domain" description="FAD-binding PCMH-type" evidence="3">
    <location>
        <begin position="111"/>
        <end position="295"/>
    </location>
</feature>
<comment type="caution">
    <text evidence="4">The sequence shown here is derived from an EMBL/GenBank/DDBJ whole genome shotgun (WGS) entry which is preliminary data.</text>
</comment>
<evidence type="ECO:0000259" key="3">
    <source>
        <dbReference type="PROSITE" id="PS51387"/>
    </source>
</evidence>
<name>A0ABR4PT41_9HELO</name>
<evidence type="ECO:0000256" key="1">
    <source>
        <dbReference type="ARBA" id="ARBA00005466"/>
    </source>
</evidence>
<dbReference type="Proteomes" id="UP001629113">
    <property type="component" value="Unassembled WGS sequence"/>
</dbReference>
<dbReference type="InterPro" id="IPR012951">
    <property type="entry name" value="BBE"/>
</dbReference>
<evidence type="ECO:0000313" key="4">
    <source>
        <dbReference type="EMBL" id="KAL3426535.1"/>
    </source>
</evidence>
<dbReference type="InterPro" id="IPR036318">
    <property type="entry name" value="FAD-bd_PCMH-like_sf"/>
</dbReference>
<dbReference type="InterPro" id="IPR016169">
    <property type="entry name" value="FAD-bd_PCMH_sub2"/>
</dbReference>
<dbReference type="PANTHER" id="PTHR13878">
    <property type="entry name" value="GULONOLACTONE OXIDASE"/>
    <property type="match status" value="1"/>
</dbReference>
<dbReference type="Pfam" id="PF01565">
    <property type="entry name" value="FAD_binding_4"/>
    <property type="match status" value="1"/>
</dbReference>
<dbReference type="EMBL" id="JBFCZG010000001">
    <property type="protein sequence ID" value="KAL3426535.1"/>
    <property type="molecule type" value="Genomic_DNA"/>
</dbReference>
<comment type="similarity">
    <text evidence="1">Belongs to the oxygen-dependent FAD-linked oxidoreductase family.</text>
</comment>
<dbReference type="InterPro" id="IPR016166">
    <property type="entry name" value="FAD-bd_PCMH"/>
</dbReference>
<dbReference type="PROSITE" id="PS51387">
    <property type="entry name" value="FAD_PCMH"/>
    <property type="match status" value="1"/>
</dbReference>
<gene>
    <name evidence="4" type="ORF">PVAG01_00044</name>
</gene>